<reference evidence="2" key="1">
    <citation type="submission" date="2020-03" db="EMBL/GenBank/DDBJ databases">
        <title>The deep terrestrial virosphere.</title>
        <authorList>
            <person name="Holmfeldt K."/>
            <person name="Nilsson E."/>
            <person name="Simone D."/>
            <person name="Lopez-Fernandez M."/>
            <person name="Wu X."/>
            <person name="de Brujin I."/>
            <person name="Lundin D."/>
            <person name="Andersson A."/>
            <person name="Bertilsson S."/>
            <person name="Dopson M."/>
        </authorList>
    </citation>
    <scope>NUCLEOTIDE SEQUENCE</scope>
    <source>
        <strain evidence="2">MM415A03703</strain>
        <strain evidence="1">MM415B01142</strain>
    </source>
</reference>
<sequence>MGVFTDGDFPDKIAAGDSEIKVEPDGIETDVPDIRADGLRNGMPVFKVTRDKFYQNMTFGRKRLRFDSGSTVQQYMQKTKYNRPFWISYQDEKDGKEYVRKVK</sequence>
<accession>A0A6M3JKX7</accession>
<name>A0A6M3JKX7_9ZZZZ</name>
<protein>
    <submittedName>
        <fullName evidence="2">Uncharacterized protein</fullName>
    </submittedName>
</protein>
<evidence type="ECO:0000313" key="2">
    <source>
        <dbReference type="EMBL" id="QJA70480.1"/>
    </source>
</evidence>
<gene>
    <name evidence="2" type="ORF">MM415A03703_0009</name>
    <name evidence="1" type="ORF">MM415B01142_0024</name>
</gene>
<dbReference type="AlphaFoldDB" id="A0A6M3JKX7"/>
<organism evidence="2">
    <name type="scientific">viral metagenome</name>
    <dbReference type="NCBI Taxonomy" id="1070528"/>
    <lineage>
        <taxon>unclassified sequences</taxon>
        <taxon>metagenomes</taxon>
        <taxon>organismal metagenomes</taxon>
    </lineage>
</organism>
<evidence type="ECO:0000313" key="1">
    <source>
        <dbReference type="EMBL" id="QJA60297.1"/>
    </source>
</evidence>
<proteinExistence type="predicted"/>
<dbReference type="EMBL" id="MT141403">
    <property type="protein sequence ID" value="QJA60297.1"/>
    <property type="molecule type" value="Genomic_DNA"/>
</dbReference>
<dbReference type="EMBL" id="MT141796">
    <property type="protein sequence ID" value="QJA70480.1"/>
    <property type="molecule type" value="Genomic_DNA"/>
</dbReference>